<dbReference type="KEGG" id="ols:Olsu_0578"/>
<dbReference type="Gene3D" id="3.30.2130.30">
    <property type="match status" value="1"/>
</dbReference>
<dbReference type="EC" id="2.1.1.173" evidence="4"/>
<feature type="compositionally biased region" description="Basic and acidic residues" evidence="6">
    <location>
        <begin position="554"/>
        <end position="576"/>
    </location>
</feature>
<dbReference type="CDD" id="cd11715">
    <property type="entry name" value="THUMP_AdoMetMT"/>
    <property type="match status" value="1"/>
</dbReference>
<dbReference type="Pfam" id="PF22020">
    <property type="entry name" value="RlmL_1st"/>
    <property type="match status" value="1"/>
</dbReference>
<comment type="catalytic activity">
    <reaction evidence="4">
        <text>guanosine(2445) in 23S rRNA + S-adenosyl-L-methionine = N(2)-methylguanosine(2445) in 23S rRNA + S-adenosyl-L-homocysteine + H(+)</text>
        <dbReference type="Rhea" id="RHEA:42740"/>
        <dbReference type="Rhea" id="RHEA-COMP:10215"/>
        <dbReference type="Rhea" id="RHEA-COMP:10216"/>
        <dbReference type="ChEBI" id="CHEBI:15378"/>
        <dbReference type="ChEBI" id="CHEBI:57856"/>
        <dbReference type="ChEBI" id="CHEBI:59789"/>
        <dbReference type="ChEBI" id="CHEBI:74269"/>
        <dbReference type="ChEBI" id="CHEBI:74481"/>
        <dbReference type="EC" id="2.1.1.173"/>
    </reaction>
</comment>
<dbReference type="EC" id="2.1.1.264" evidence="4"/>
<sequence length="843" mass="91039">MAGTECGTPGTERSTAHAGPATRLFATCPMGFESLLADELSSLGLPRVRALRGQVSFGEGLGDAYKACLWSRLASRVILVLGHVDATSSDALYEGLSRIAWEDHLPPSATMAIDAHGTNAALRNSQFVALRSKDAVVDRLMSRRGGRPVVDTSRPDVTIAVRVQRERAVVGIDLTGEPLFRRGYESARKGRAPIAPLRSDYAAALLAYGGWFRNCRHEGAAVAVVHSGAGTVLVEAASQALGRAPGLLRAHWGFDGWMGHDAGAWQDLLDDACGRADAIPGRGVRLLACDGRRGAQEAAVRALRAAGMDVAPAFGSAAEVGALLSAEKNALAVCDLSWVPEDEVALEAMALADVAAALVPATAGLPAQTGVVAVARDATVDSALGCKPDTTLGILVGQSDATIRSYTAGNMAATRPQVSVADRNGRQVGVPVFVEASDQFAARLSKVYRQRRKWAQREDVSCYRIYDADLPDYAVTIDLFQGSELMAPQGARRRWLQVYEYAAPKDVDATLARRRLLDVLAIAPRVLGVEPQDVFVRVRSHGRGGSQYASQAAGDKRDGRGMHGARAQHDGHDGRGIHAGRRGHAGRPTLSPGAHLVDEGGLTFEVNFSTRLDCGLFLDHRETRGLVREMMKQTQGSKRFLNLFAYTGTATCYAADGGAKHTTTVDMSRPSLDWARRNMDRNGFSNGRPGNPRERRNGRNGPGRGSAYGRNGAHGSDDAHEYVQADVIHWVSAQRRTKNRWDLIFCDVPTFSNSKRMGRGSWDVQRDHAELIIGLSRLLTRNGRAIFSCNLRNFRPDVDKLERAGVALEDITEQTIPEDFRRNAKVHHAYIVRRTGNAAAELS</sequence>
<dbReference type="Gene3D" id="3.30.750.80">
    <property type="entry name" value="RNA methyltransferase domain (HRMD) like"/>
    <property type="match status" value="1"/>
</dbReference>
<dbReference type="InterPro" id="IPR054170">
    <property type="entry name" value="RlmL_1st"/>
</dbReference>
<feature type="region of interest" description="Disordered" evidence="6">
    <location>
        <begin position="676"/>
        <end position="716"/>
    </location>
</feature>
<keyword evidence="9" id="KW-1185">Reference proteome</keyword>
<keyword evidence="3 4" id="KW-0949">S-adenosyl-L-methionine</keyword>
<dbReference type="InterPro" id="IPR029063">
    <property type="entry name" value="SAM-dependent_MTases_sf"/>
</dbReference>
<dbReference type="GO" id="GO:0005737">
    <property type="term" value="C:cytoplasm"/>
    <property type="evidence" value="ECO:0007669"/>
    <property type="project" value="UniProtKB-SubCell"/>
</dbReference>
<evidence type="ECO:0000256" key="1">
    <source>
        <dbReference type="ARBA" id="ARBA00022603"/>
    </source>
</evidence>
<dbReference type="eggNOG" id="COG1092">
    <property type="taxonomic scope" value="Bacteria"/>
</dbReference>
<dbReference type="PIRSF" id="PIRSF037618">
    <property type="entry name" value="RNA_Mtase_bacteria_prd"/>
    <property type="match status" value="1"/>
</dbReference>
<dbReference type="Pfam" id="PF10672">
    <property type="entry name" value="Methyltrans_SAM"/>
    <property type="match status" value="1"/>
</dbReference>
<dbReference type="HAMAP" id="MF_01858">
    <property type="entry name" value="23SrRNA_methyltr_KL"/>
    <property type="match status" value="1"/>
</dbReference>
<evidence type="ECO:0000256" key="4">
    <source>
        <dbReference type="HAMAP-Rule" id="MF_01858"/>
    </source>
</evidence>
<keyword evidence="4" id="KW-0963">Cytoplasm</keyword>
<gene>
    <name evidence="4" type="primary">rlmL</name>
    <name evidence="8" type="ordered locus">Olsu_0578</name>
</gene>
<keyword evidence="5" id="KW-0694">RNA-binding</keyword>
<dbReference type="SUPFAM" id="SSF53335">
    <property type="entry name" value="S-adenosyl-L-methionine-dependent methyltransferases"/>
    <property type="match status" value="1"/>
</dbReference>
<protein>
    <recommendedName>
        <fullName evidence="4">Ribosomal RNA large subunit methyltransferase K/L</fullName>
    </recommendedName>
    <domain>
        <recommendedName>
            <fullName evidence="4">23S rRNA m2G2445 methyltransferase</fullName>
            <ecNumber evidence="4">2.1.1.173</ecNumber>
        </recommendedName>
        <alternativeName>
            <fullName evidence="4">rRNA (guanine-N(2)-)-methyltransferase RlmL</fullName>
        </alternativeName>
    </domain>
    <domain>
        <recommendedName>
            <fullName evidence="4">23S rRNA m7G2069 methyltransferase</fullName>
            <ecNumber evidence="4">2.1.1.264</ecNumber>
        </recommendedName>
        <alternativeName>
            <fullName evidence="4">rRNA (guanine-N(7)-)-methyltransferase RlmK</fullName>
        </alternativeName>
    </domain>
</protein>
<comment type="similarity">
    <text evidence="4">Belongs to the methyltransferase superfamily. RlmKL family.</text>
</comment>
<dbReference type="OrthoDB" id="9809404at2"/>
<dbReference type="PANTHER" id="PTHR47313:SF1">
    <property type="entry name" value="RIBOSOMAL RNA LARGE SUBUNIT METHYLTRANSFERASE K_L"/>
    <property type="match status" value="1"/>
</dbReference>
<dbReference type="Pfam" id="PF02926">
    <property type="entry name" value="THUMP"/>
    <property type="match status" value="1"/>
</dbReference>
<comment type="function">
    <text evidence="4">Specifically methylates the guanine in position 2445 (m2G2445) and the guanine in position 2069 (m7G2069) of 23S rRNA.</text>
</comment>
<keyword evidence="4" id="KW-0698">rRNA processing</keyword>
<dbReference type="InterPro" id="IPR019614">
    <property type="entry name" value="SAM-dep_methyl-trfase"/>
</dbReference>
<name>E1QZ79_OLSUV</name>
<dbReference type="GO" id="GO:0070043">
    <property type="term" value="F:rRNA (guanine-N7-)-methyltransferase activity"/>
    <property type="evidence" value="ECO:0007669"/>
    <property type="project" value="UniProtKB-UniRule"/>
</dbReference>
<accession>E1QZ79</accession>
<dbReference type="EMBL" id="CP002106">
    <property type="protein sequence ID" value="ADK67693.1"/>
    <property type="molecule type" value="Genomic_DNA"/>
</dbReference>
<evidence type="ECO:0000256" key="3">
    <source>
        <dbReference type="ARBA" id="ARBA00022691"/>
    </source>
</evidence>
<evidence type="ECO:0000256" key="2">
    <source>
        <dbReference type="ARBA" id="ARBA00022679"/>
    </source>
</evidence>
<dbReference type="Proteomes" id="UP000000333">
    <property type="component" value="Chromosome"/>
</dbReference>
<comment type="catalytic activity">
    <reaction evidence="4">
        <text>guanosine(2069) in 23S rRNA + S-adenosyl-L-methionine = N(2)-methylguanosine(2069) in 23S rRNA + S-adenosyl-L-homocysteine + H(+)</text>
        <dbReference type="Rhea" id="RHEA:43772"/>
        <dbReference type="Rhea" id="RHEA-COMP:10688"/>
        <dbReference type="Rhea" id="RHEA-COMP:10689"/>
        <dbReference type="ChEBI" id="CHEBI:15378"/>
        <dbReference type="ChEBI" id="CHEBI:57856"/>
        <dbReference type="ChEBI" id="CHEBI:59789"/>
        <dbReference type="ChEBI" id="CHEBI:74269"/>
        <dbReference type="ChEBI" id="CHEBI:74481"/>
        <dbReference type="EC" id="2.1.1.264"/>
    </reaction>
</comment>
<dbReference type="HOGENOM" id="CLU_014042_2_0_11"/>
<dbReference type="SMART" id="SM00981">
    <property type="entry name" value="THUMP"/>
    <property type="match status" value="1"/>
</dbReference>
<dbReference type="GO" id="GO:0003723">
    <property type="term" value="F:RNA binding"/>
    <property type="evidence" value="ECO:0007669"/>
    <property type="project" value="UniProtKB-UniRule"/>
</dbReference>
<dbReference type="CDD" id="cd02440">
    <property type="entry name" value="AdoMet_MTases"/>
    <property type="match status" value="1"/>
</dbReference>
<dbReference type="STRING" id="633147.Olsu_0578"/>
<evidence type="ECO:0000313" key="9">
    <source>
        <dbReference type="Proteomes" id="UP000000333"/>
    </source>
</evidence>
<dbReference type="AlphaFoldDB" id="E1QZ79"/>
<evidence type="ECO:0000256" key="6">
    <source>
        <dbReference type="SAM" id="MobiDB-lite"/>
    </source>
</evidence>
<dbReference type="Gene3D" id="3.40.50.150">
    <property type="entry name" value="Vaccinia Virus protein VP39"/>
    <property type="match status" value="2"/>
</dbReference>
<dbReference type="PROSITE" id="PS51165">
    <property type="entry name" value="THUMP"/>
    <property type="match status" value="1"/>
</dbReference>
<dbReference type="InterPro" id="IPR017244">
    <property type="entry name" value="23SrRNA_methyltr_KL"/>
</dbReference>
<evidence type="ECO:0000256" key="5">
    <source>
        <dbReference type="PROSITE-ProRule" id="PRU00529"/>
    </source>
</evidence>
<feature type="domain" description="THUMP" evidence="7">
    <location>
        <begin position="63"/>
        <end position="174"/>
    </location>
</feature>
<dbReference type="PANTHER" id="PTHR47313">
    <property type="entry name" value="RIBOSOMAL RNA LARGE SUBUNIT METHYLTRANSFERASE K/L"/>
    <property type="match status" value="1"/>
</dbReference>
<comment type="subcellular location">
    <subcellularLocation>
        <location evidence="4">Cytoplasm</location>
    </subcellularLocation>
</comment>
<dbReference type="GO" id="GO:0052915">
    <property type="term" value="F:23S rRNA (guanine(2445)-N(2))-methyltransferase activity"/>
    <property type="evidence" value="ECO:0007669"/>
    <property type="project" value="UniProtKB-UniRule"/>
</dbReference>
<dbReference type="eggNOG" id="COG0116">
    <property type="taxonomic scope" value="Bacteria"/>
</dbReference>
<evidence type="ECO:0000259" key="7">
    <source>
        <dbReference type="PROSITE" id="PS51165"/>
    </source>
</evidence>
<keyword evidence="2 4" id="KW-0808">Transferase</keyword>
<reference evidence="8 9" key="1">
    <citation type="journal article" date="2010" name="Stand. Genomic Sci.">
        <title>Complete genome sequence of Olsenella uli type strain (VPI D76D-27C).</title>
        <authorList>
            <person name="Goker M."/>
            <person name="Held B."/>
            <person name="Lucas S."/>
            <person name="Nolan M."/>
            <person name="Yasawong M."/>
            <person name="Glavina Del Rio T."/>
            <person name="Tice H."/>
            <person name="Cheng J.F."/>
            <person name="Bruce D."/>
            <person name="Detter J.C."/>
            <person name="Tapia R."/>
            <person name="Han C."/>
            <person name="Goodwin L."/>
            <person name="Pitluck S."/>
            <person name="Liolios K."/>
            <person name="Ivanova N."/>
            <person name="Mavromatis K."/>
            <person name="Mikhailova N."/>
            <person name="Pati A."/>
            <person name="Chen A."/>
            <person name="Palaniappan K."/>
            <person name="Land M."/>
            <person name="Hauser L."/>
            <person name="Chang Y.J."/>
            <person name="Jeffries C.D."/>
            <person name="Rohde M."/>
            <person name="Sikorski J."/>
            <person name="Pukall R."/>
            <person name="Woyke T."/>
            <person name="Bristow J."/>
            <person name="Eisen J.A."/>
            <person name="Markowitz V."/>
            <person name="Hugenholtz P."/>
            <person name="Kyrpides N.C."/>
            <person name="Klenk H.P."/>
            <person name="Lapidus A."/>
        </authorList>
    </citation>
    <scope>NUCLEOTIDE SEQUENCE [LARGE SCALE GENOMIC DNA]</scope>
    <source>
        <strain evidence="9">ATCC 49627 / DSM 7084 / CIP 109912 / JCM 12494 / NCIMB 702895 / VPI D76D-27C</strain>
    </source>
</reference>
<proteinExistence type="inferred from homology"/>
<dbReference type="InterPro" id="IPR004114">
    <property type="entry name" value="THUMP_dom"/>
</dbReference>
<organism evidence="8 9">
    <name type="scientific">Olsenella uli (strain ATCC 49627 / DSM 7084 / CCUG 31166 / CIP 109912 / JCM 12494 / LMG 11480 / NCIMB 702895 / VPI D76D-27C)</name>
    <name type="common">Lactobacillus uli</name>
    <dbReference type="NCBI Taxonomy" id="633147"/>
    <lineage>
        <taxon>Bacteria</taxon>
        <taxon>Bacillati</taxon>
        <taxon>Actinomycetota</taxon>
        <taxon>Coriobacteriia</taxon>
        <taxon>Coriobacteriales</taxon>
        <taxon>Atopobiaceae</taxon>
        <taxon>Olsenella</taxon>
    </lineage>
</organism>
<dbReference type="NCBIfam" id="NF008748">
    <property type="entry name" value="PRK11783.1"/>
    <property type="match status" value="1"/>
</dbReference>
<evidence type="ECO:0000313" key="8">
    <source>
        <dbReference type="EMBL" id="ADK67693.1"/>
    </source>
</evidence>
<feature type="region of interest" description="Disordered" evidence="6">
    <location>
        <begin position="544"/>
        <end position="577"/>
    </location>
</feature>
<keyword evidence="1 4" id="KW-0489">Methyltransferase</keyword>